<keyword evidence="5" id="KW-0808">Transferase</keyword>
<name>A0A2S5SWG7_9BURK</name>
<dbReference type="Gene3D" id="3.40.50.2300">
    <property type="match status" value="1"/>
</dbReference>
<dbReference type="PANTHER" id="PTHR43047">
    <property type="entry name" value="TWO-COMPONENT HISTIDINE PROTEIN KINASE"/>
    <property type="match status" value="1"/>
</dbReference>
<keyword evidence="8" id="KW-0175">Coiled coil</keyword>
<comment type="caution">
    <text evidence="13">The sequence shown here is derived from an EMBL/GenBank/DDBJ whole genome shotgun (WGS) entry which is preliminary data.</text>
</comment>
<keyword evidence="6 13" id="KW-0418">Kinase</keyword>
<dbReference type="GO" id="GO:0009927">
    <property type="term" value="F:histidine phosphotransfer kinase activity"/>
    <property type="evidence" value="ECO:0007669"/>
    <property type="project" value="TreeGrafter"/>
</dbReference>
<dbReference type="InterPro" id="IPR036890">
    <property type="entry name" value="HATPase_C_sf"/>
</dbReference>
<gene>
    <name evidence="13" type="ORF">C1704_05500</name>
</gene>
<dbReference type="SUPFAM" id="SSF55874">
    <property type="entry name" value="ATPase domain of HSP90 chaperone/DNA topoisomerase II/histidine kinase"/>
    <property type="match status" value="1"/>
</dbReference>
<dbReference type="InterPro" id="IPR003660">
    <property type="entry name" value="HAMP_dom"/>
</dbReference>
<evidence type="ECO:0000256" key="6">
    <source>
        <dbReference type="ARBA" id="ARBA00022777"/>
    </source>
</evidence>
<dbReference type="PRINTS" id="PR00344">
    <property type="entry name" value="BCTRLSENSOR"/>
</dbReference>
<dbReference type="FunFam" id="3.30.565.10:FF:000006">
    <property type="entry name" value="Sensor histidine kinase WalK"/>
    <property type="match status" value="1"/>
</dbReference>
<evidence type="ECO:0000256" key="2">
    <source>
        <dbReference type="ARBA" id="ARBA00004429"/>
    </source>
</evidence>
<dbReference type="PROSITE" id="PS50885">
    <property type="entry name" value="HAMP"/>
    <property type="match status" value="1"/>
</dbReference>
<accession>A0A2S5SWG7</accession>
<dbReference type="InterPro" id="IPR003594">
    <property type="entry name" value="HATPase_dom"/>
</dbReference>
<reference evidence="13 14" key="1">
    <citation type="submission" date="2018-02" db="EMBL/GenBank/DDBJ databases">
        <title>Reclassifiation of [Polyangium] brachysporum DSM 7029 as Guopingzhaonella breviflexa gen. nov., sp. nov., a member of the family Comamonadaceae.</title>
        <authorList>
            <person name="Tang B."/>
        </authorList>
    </citation>
    <scope>NUCLEOTIDE SEQUENCE [LARGE SCALE GENOMIC DNA]</scope>
    <source>
        <strain evidence="13 14">BCRC 80649</strain>
    </source>
</reference>
<dbReference type="SUPFAM" id="SSF158472">
    <property type="entry name" value="HAMP domain-like"/>
    <property type="match status" value="1"/>
</dbReference>
<dbReference type="InterPro" id="IPR005467">
    <property type="entry name" value="His_kinase_dom"/>
</dbReference>
<evidence type="ECO:0000313" key="14">
    <source>
        <dbReference type="Proteomes" id="UP000238605"/>
    </source>
</evidence>
<dbReference type="SMART" id="SM00304">
    <property type="entry name" value="HAMP"/>
    <property type="match status" value="1"/>
</dbReference>
<evidence type="ECO:0000256" key="7">
    <source>
        <dbReference type="PROSITE-ProRule" id="PRU00169"/>
    </source>
</evidence>
<dbReference type="InterPro" id="IPR001789">
    <property type="entry name" value="Sig_transdc_resp-reg_receiver"/>
</dbReference>
<evidence type="ECO:0000256" key="1">
    <source>
        <dbReference type="ARBA" id="ARBA00000085"/>
    </source>
</evidence>
<feature type="modified residue" description="4-aspartylphosphate" evidence="7">
    <location>
        <position position="563"/>
    </location>
</feature>
<dbReference type="Pfam" id="PF00072">
    <property type="entry name" value="Response_reg"/>
    <property type="match status" value="1"/>
</dbReference>
<dbReference type="EC" id="2.7.13.3" evidence="3"/>
<keyword evidence="9" id="KW-0472">Membrane</keyword>
<keyword evidence="9" id="KW-0812">Transmembrane</keyword>
<dbReference type="InterPro" id="IPR036097">
    <property type="entry name" value="HisK_dim/P_sf"/>
</dbReference>
<evidence type="ECO:0000256" key="3">
    <source>
        <dbReference type="ARBA" id="ARBA00012438"/>
    </source>
</evidence>
<keyword evidence="9" id="KW-1133">Transmembrane helix</keyword>
<feature type="domain" description="Response regulatory" evidence="11">
    <location>
        <begin position="513"/>
        <end position="630"/>
    </location>
</feature>
<evidence type="ECO:0000256" key="9">
    <source>
        <dbReference type="SAM" id="Phobius"/>
    </source>
</evidence>
<dbReference type="SUPFAM" id="SSF52172">
    <property type="entry name" value="CheY-like"/>
    <property type="match status" value="1"/>
</dbReference>
<dbReference type="CDD" id="cd00082">
    <property type="entry name" value="HisKA"/>
    <property type="match status" value="1"/>
</dbReference>
<keyword evidence="14" id="KW-1185">Reference proteome</keyword>
<organism evidence="13 14">
    <name type="scientific">Caldimonas caldifontis</name>
    <dbReference type="NCBI Taxonomy" id="1452508"/>
    <lineage>
        <taxon>Bacteria</taxon>
        <taxon>Pseudomonadati</taxon>
        <taxon>Pseudomonadota</taxon>
        <taxon>Betaproteobacteria</taxon>
        <taxon>Burkholderiales</taxon>
        <taxon>Sphaerotilaceae</taxon>
        <taxon>Caldimonas</taxon>
    </lineage>
</organism>
<dbReference type="PANTHER" id="PTHR43047:SF72">
    <property type="entry name" value="OSMOSENSING HISTIDINE PROTEIN KINASE SLN1"/>
    <property type="match status" value="1"/>
</dbReference>
<dbReference type="Gene3D" id="3.30.565.10">
    <property type="entry name" value="Histidine kinase-like ATPase, C-terminal domain"/>
    <property type="match status" value="1"/>
</dbReference>
<sequence length="633" mass="68096">MPRTLRAQLILASAATLVLMSVLLLWGAQSAMKAALQEQFDRQLDVARPLLVAALAPLMAARDHAAVNEVARQSVSSHGLAFLEVLDAEGRIVAATSRPAGDNGTTATEATLELEGQTYGQVRFGVHTEGLNAALYKVTRNSLLIGALVLGVGLILMVGLTTWLTAHLRALAQASRQLAKGDAVGRIPSGTGPSELRQLAEAFNQMTEALQDRLQALEDSERRQRSLVDELENLNARLEERVARRTAELEAARDAAEQANRAKSDFLSRMSHELRTPLNAILGFAQVLRARSQDLPVHAAEPLRHIEAAGWHLLEMINEVLDLARIESGHMSVSLESVDLAELLRQALQAAEPVARRKGVKLQADLALPAPCWVHADRTRTRQVMDNLLSNAVKYNRPQGEVTARLEAGADGRVAVSITDTGRGLSADQIERLFEPFTRFVAPGEGIEGTGIGLLITKRLVEAMGGQLSVHSQPGVGSCFRFELAGASAPAPAVPAALVAHEAPAVVPRRTRTVVYVEDNPSNVAVFRQVLGLRPGIELLTAGDGVTGLALVRAHRPDLVVIDIDLPGMDGLELCRRLRADPQTGHIPLVALSANAMPRDIERGREAGFAAYLTKPMDVPALIAQLDHLLLDT</sequence>
<feature type="coiled-coil region" evidence="8">
    <location>
        <begin position="200"/>
        <end position="269"/>
    </location>
</feature>
<dbReference type="PROSITE" id="PS50110">
    <property type="entry name" value="RESPONSE_REGULATORY"/>
    <property type="match status" value="1"/>
</dbReference>
<comment type="subcellular location">
    <subcellularLocation>
        <location evidence="2">Cell inner membrane</location>
        <topology evidence="2">Multi-pass membrane protein</topology>
    </subcellularLocation>
</comment>
<evidence type="ECO:0000259" key="11">
    <source>
        <dbReference type="PROSITE" id="PS50110"/>
    </source>
</evidence>
<keyword evidence="4 7" id="KW-0597">Phosphoprotein</keyword>
<dbReference type="SMART" id="SM00448">
    <property type="entry name" value="REC"/>
    <property type="match status" value="1"/>
</dbReference>
<dbReference type="Pfam" id="PF02518">
    <property type="entry name" value="HATPase_c"/>
    <property type="match status" value="1"/>
</dbReference>
<dbReference type="EMBL" id="PSNX01000004">
    <property type="protein sequence ID" value="PPE66917.1"/>
    <property type="molecule type" value="Genomic_DNA"/>
</dbReference>
<comment type="catalytic activity">
    <reaction evidence="1">
        <text>ATP + protein L-histidine = ADP + protein N-phospho-L-histidine.</text>
        <dbReference type="EC" id="2.7.13.3"/>
    </reaction>
</comment>
<dbReference type="RefSeq" id="WP_104301744.1">
    <property type="nucleotide sequence ID" value="NZ_PSNX01000004.1"/>
</dbReference>
<dbReference type="SMART" id="SM00388">
    <property type="entry name" value="HisKA"/>
    <property type="match status" value="1"/>
</dbReference>
<protein>
    <recommendedName>
        <fullName evidence="3">histidine kinase</fullName>
        <ecNumber evidence="3">2.7.13.3</ecNumber>
    </recommendedName>
</protein>
<evidence type="ECO:0000256" key="4">
    <source>
        <dbReference type="ARBA" id="ARBA00022553"/>
    </source>
</evidence>
<dbReference type="InterPro" id="IPR004358">
    <property type="entry name" value="Sig_transdc_His_kin-like_C"/>
</dbReference>
<feature type="transmembrane region" description="Helical" evidence="9">
    <location>
        <begin position="143"/>
        <end position="166"/>
    </location>
</feature>
<feature type="domain" description="HAMP" evidence="12">
    <location>
        <begin position="162"/>
        <end position="215"/>
    </location>
</feature>
<proteinExistence type="predicted"/>
<dbReference type="Proteomes" id="UP000238605">
    <property type="component" value="Unassembled WGS sequence"/>
</dbReference>
<dbReference type="GO" id="GO:0005886">
    <property type="term" value="C:plasma membrane"/>
    <property type="evidence" value="ECO:0007669"/>
    <property type="project" value="UniProtKB-SubCell"/>
</dbReference>
<dbReference type="CDD" id="cd06225">
    <property type="entry name" value="HAMP"/>
    <property type="match status" value="1"/>
</dbReference>
<dbReference type="SUPFAM" id="SSF47384">
    <property type="entry name" value="Homodimeric domain of signal transducing histidine kinase"/>
    <property type="match status" value="1"/>
</dbReference>
<dbReference type="InterPro" id="IPR011006">
    <property type="entry name" value="CheY-like_superfamily"/>
</dbReference>
<dbReference type="Pfam" id="PF00672">
    <property type="entry name" value="HAMP"/>
    <property type="match status" value="1"/>
</dbReference>
<dbReference type="GO" id="GO:0000155">
    <property type="term" value="F:phosphorelay sensor kinase activity"/>
    <property type="evidence" value="ECO:0007669"/>
    <property type="project" value="InterPro"/>
</dbReference>
<dbReference type="SMART" id="SM00387">
    <property type="entry name" value="HATPase_c"/>
    <property type="match status" value="1"/>
</dbReference>
<evidence type="ECO:0000259" key="10">
    <source>
        <dbReference type="PROSITE" id="PS50109"/>
    </source>
</evidence>
<dbReference type="PROSITE" id="PS50109">
    <property type="entry name" value="HIS_KIN"/>
    <property type="match status" value="1"/>
</dbReference>
<dbReference type="OrthoDB" id="5519028at2"/>
<dbReference type="Pfam" id="PF00512">
    <property type="entry name" value="HisKA"/>
    <property type="match status" value="1"/>
</dbReference>
<dbReference type="InterPro" id="IPR003661">
    <property type="entry name" value="HisK_dim/P_dom"/>
</dbReference>
<feature type="domain" description="Histidine kinase" evidence="10">
    <location>
        <begin position="269"/>
        <end position="488"/>
    </location>
</feature>
<evidence type="ECO:0000256" key="8">
    <source>
        <dbReference type="SAM" id="Coils"/>
    </source>
</evidence>
<evidence type="ECO:0000259" key="12">
    <source>
        <dbReference type="PROSITE" id="PS50885"/>
    </source>
</evidence>
<dbReference type="AlphaFoldDB" id="A0A2S5SWG7"/>
<dbReference type="Gene3D" id="6.10.340.10">
    <property type="match status" value="1"/>
</dbReference>
<evidence type="ECO:0000256" key="5">
    <source>
        <dbReference type="ARBA" id="ARBA00022679"/>
    </source>
</evidence>
<evidence type="ECO:0000313" key="13">
    <source>
        <dbReference type="EMBL" id="PPE66917.1"/>
    </source>
</evidence>
<dbReference type="Gene3D" id="1.10.287.130">
    <property type="match status" value="1"/>
</dbReference>